<dbReference type="Gene3D" id="3.40.1190.20">
    <property type="match status" value="1"/>
</dbReference>
<proteinExistence type="inferred from homology"/>
<feature type="domain" description="Carbohydrate kinase PfkB" evidence="5">
    <location>
        <begin position="1"/>
        <end position="294"/>
    </location>
</feature>
<keyword evidence="3 4" id="KW-0418">Kinase</keyword>
<dbReference type="eggNOG" id="arCOG00014">
    <property type="taxonomic scope" value="Archaea"/>
</dbReference>
<evidence type="ECO:0000313" key="8">
    <source>
        <dbReference type="Proteomes" id="UP000003861"/>
    </source>
</evidence>
<dbReference type="EC" id="2.7.1.15" evidence="7"/>
<name>F7PQX0_9EURY</name>
<evidence type="ECO:0000256" key="1">
    <source>
        <dbReference type="ARBA" id="ARBA00010688"/>
    </source>
</evidence>
<dbReference type="GeneID" id="23800378"/>
<dbReference type="Proteomes" id="UP000003861">
    <property type="component" value="Unassembled WGS sequence"/>
</dbReference>
<keyword evidence="2 4" id="KW-0808">Transferase</keyword>
<dbReference type="InterPro" id="IPR002173">
    <property type="entry name" value="Carboh/pur_kinase_PfkB_CS"/>
</dbReference>
<dbReference type="PRINTS" id="PR00990">
    <property type="entry name" value="RIBOKINASE"/>
</dbReference>
<evidence type="ECO:0000256" key="3">
    <source>
        <dbReference type="ARBA" id="ARBA00022777"/>
    </source>
</evidence>
<reference evidence="6 9" key="3">
    <citation type="journal article" date="2014" name="Environ. Microbiol.">
        <title>Halorhabdus tiamatea: proteogenomics and glycosidase activity measurements identify the first cultivated euryarchaeon from a deep-sea anoxic brine lake as potential polysaccharide degrader.</title>
        <authorList>
            <person name="Werner J."/>
            <person name="Ferrer M."/>
            <person name="Michel G."/>
            <person name="Mann A.J."/>
            <person name="Huang S."/>
            <person name="Juarez S."/>
            <person name="Ciordia S."/>
            <person name="Albar J.P."/>
            <person name="Alcaide M."/>
            <person name="La Cono V."/>
            <person name="Yakimov M.M."/>
            <person name="Antunes A."/>
            <person name="Taborda M."/>
            <person name="Da Costa M.S."/>
            <person name="Amann R.I."/>
            <person name="Gloeckner F.O."/>
            <person name="Golyshina O.V."/>
            <person name="Golyshin P.N."/>
            <person name="Teeling H."/>
        </authorList>
    </citation>
    <scope>NUCLEOTIDE SEQUENCE [LARGE SCALE GENOMIC DNA]</scope>
    <source>
        <strain evidence="9">SARL4B</strain>
        <strain evidence="6">Type strain: SARL4B</strain>
    </source>
</reference>
<dbReference type="OrthoDB" id="26949at2157"/>
<dbReference type="HOGENOM" id="CLU_027634_6_0_2"/>
<evidence type="ECO:0000313" key="6">
    <source>
        <dbReference type="EMBL" id="CCQ33202.1"/>
    </source>
</evidence>
<evidence type="ECO:0000256" key="4">
    <source>
        <dbReference type="RuleBase" id="RU003704"/>
    </source>
</evidence>
<dbReference type="KEGG" id="hti:HTIA_1064"/>
<dbReference type="InterPro" id="IPR002139">
    <property type="entry name" value="Ribo/fructo_kinase"/>
</dbReference>
<comment type="similarity">
    <text evidence="1 4">Belongs to the carbohydrate kinase PfkB family.</text>
</comment>
<keyword evidence="9" id="KW-1185">Reference proteome</keyword>
<dbReference type="PROSITE" id="PS00584">
    <property type="entry name" value="PFKB_KINASES_2"/>
    <property type="match status" value="1"/>
</dbReference>
<dbReference type="STRING" id="1033806.HTIA_1064"/>
<dbReference type="RefSeq" id="WP_008523898.1">
    <property type="nucleotide sequence ID" value="NC_021921.1"/>
</dbReference>
<organism evidence="7 8">
    <name type="scientific">Halorhabdus tiamatea SARL4B</name>
    <dbReference type="NCBI Taxonomy" id="1033806"/>
    <lineage>
        <taxon>Archaea</taxon>
        <taxon>Methanobacteriati</taxon>
        <taxon>Methanobacteriota</taxon>
        <taxon>Stenosarchaea group</taxon>
        <taxon>Halobacteria</taxon>
        <taxon>Halobacteriales</taxon>
        <taxon>Haloarculaceae</taxon>
        <taxon>Halorhabdus</taxon>
    </lineage>
</organism>
<evidence type="ECO:0000259" key="5">
    <source>
        <dbReference type="Pfam" id="PF00294"/>
    </source>
</evidence>
<evidence type="ECO:0000313" key="7">
    <source>
        <dbReference type="EMBL" id="ERJ04899.1"/>
    </source>
</evidence>
<evidence type="ECO:0000313" key="9">
    <source>
        <dbReference type="Proteomes" id="UP000015381"/>
    </source>
</evidence>
<dbReference type="EMBL" id="AFNT02000051">
    <property type="protein sequence ID" value="ERJ04899.1"/>
    <property type="molecule type" value="Genomic_DNA"/>
</dbReference>
<dbReference type="SUPFAM" id="SSF53613">
    <property type="entry name" value="Ribokinase-like"/>
    <property type="match status" value="1"/>
</dbReference>
<dbReference type="Proteomes" id="UP000015381">
    <property type="component" value="Chromosome I"/>
</dbReference>
<dbReference type="InterPro" id="IPR011611">
    <property type="entry name" value="PfkB_dom"/>
</dbReference>
<dbReference type="EMBL" id="HF571520">
    <property type="protein sequence ID" value="CCQ33202.1"/>
    <property type="molecule type" value="Genomic_DNA"/>
</dbReference>
<dbReference type="AlphaFoldDB" id="F7PQX0"/>
<dbReference type="InterPro" id="IPR029056">
    <property type="entry name" value="Ribokinase-like"/>
</dbReference>
<reference evidence="7 8" key="2">
    <citation type="journal article" date="2013" name="PLoS ONE">
        <title>INDIGO - INtegrated Data Warehouse of MIcrobial GenOmes with Examples from the Red Sea Extremophiles.</title>
        <authorList>
            <person name="Alam I."/>
            <person name="Antunes A."/>
            <person name="Kamau A.A."/>
            <person name="Ba Alawi W."/>
            <person name="Kalkatawi M."/>
            <person name="Stingl U."/>
            <person name="Bajic V.B."/>
        </authorList>
    </citation>
    <scope>NUCLEOTIDE SEQUENCE [LARGE SCALE GENOMIC DNA]</scope>
    <source>
        <strain evidence="7 8">SARL4B</strain>
    </source>
</reference>
<dbReference type="PANTHER" id="PTHR10584:SF166">
    <property type="entry name" value="RIBOKINASE"/>
    <property type="match status" value="1"/>
</dbReference>
<dbReference type="Pfam" id="PF00294">
    <property type="entry name" value="PfkB"/>
    <property type="match status" value="1"/>
</dbReference>
<protein>
    <submittedName>
        <fullName evidence="7">Ribokinase protein</fullName>
        <ecNumber evidence="7">2.7.1.15</ecNumber>
    </submittedName>
    <submittedName>
        <fullName evidence="6">Sugar kinase</fullName>
    </submittedName>
</protein>
<reference evidence="7 8" key="1">
    <citation type="journal article" date="2011" name="J. Bacteriol.">
        <title>Genome sequence of Halorhabdus tiamatea, the first archaeon isolated from a deep-sea anoxic brine lake.</title>
        <authorList>
            <person name="Antunes A."/>
            <person name="Alam I."/>
            <person name="Bajic V.B."/>
            <person name="Stingl U."/>
        </authorList>
    </citation>
    <scope>NUCLEOTIDE SEQUENCE [LARGE SCALE GENOMIC DNA]</scope>
    <source>
        <strain evidence="7 8">SARL4B</strain>
    </source>
</reference>
<evidence type="ECO:0000256" key="2">
    <source>
        <dbReference type="ARBA" id="ARBA00022679"/>
    </source>
</evidence>
<dbReference type="GO" id="GO:0004747">
    <property type="term" value="F:ribokinase activity"/>
    <property type="evidence" value="ECO:0007669"/>
    <property type="project" value="UniProtKB-EC"/>
</dbReference>
<dbReference type="PANTHER" id="PTHR10584">
    <property type="entry name" value="SUGAR KINASE"/>
    <property type="match status" value="1"/>
</dbReference>
<sequence>MASIVTVGSAVIDRVYVLSNLPEPDGGAFVTDYEERAGGVAANVACALGALEHETAVLSRVGHDDAAELIVDSLQGYGVDVSAIQRGSADSSYTLVLRGPDGNRMIVAGGDSVPELRLGERDRDRLQAADGVFTSAYAPDRVVSELVELRRAGDIARLVFDLSGPLSELEGRGTAPETIDALAGTADLFITNEVAARSYLERAPEDAARRLNEAGAARVAVTAGSDGAYLAESGTDPIHVPAVGRDVVDTTGAGDQFTAALTHAWVLDGQSPAEAGRTAATAAAQNCTAAGPRGALATPADLRGDR</sequence>
<gene>
    <name evidence="7" type="ORF">HLRTI_003130</name>
    <name evidence="6" type="ORF">HTIA_1064</name>
</gene>
<accession>F7PQX0</accession>